<name>A0ABP6SFH1_9ACTN</name>
<dbReference type="RefSeq" id="WP_345040259.1">
    <property type="nucleotide sequence ID" value="NZ_BAAAYL010000001.1"/>
</dbReference>
<protein>
    <recommendedName>
        <fullName evidence="3">Nuclear transport factor 2 family protein</fullName>
    </recommendedName>
</protein>
<evidence type="ECO:0000313" key="2">
    <source>
        <dbReference type="Proteomes" id="UP001499990"/>
    </source>
</evidence>
<dbReference type="InterPro" id="IPR032710">
    <property type="entry name" value="NTF2-like_dom_sf"/>
</dbReference>
<dbReference type="Proteomes" id="UP001499990">
    <property type="component" value="Unassembled WGS sequence"/>
</dbReference>
<accession>A0ABP6SFH1</accession>
<comment type="caution">
    <text evidence="1">The sequence shown here is derived from an EMBL/GenBank/DDBJ whole genome shotgun (WGS) entry which is preliminary data.</text>
</comment>
<gene>
    <name evidence="1" type="ORF">GCM10020367_43780</name>
</gene>
<organism evidence="1 2">
    <name type="scientific">Streptomyces sannanensis</name>
    <dbReference type="NCBI Taxonomy" id="285536"/>
    <lineage>
        <taxon>Bacteria</taxon>
        <taxon>Bacillati</taxon>
        <taxon>Actinomycetota</taxon>
        <taxon>Actinomycetes</taxon>
        <taxon>Kitasatosporales</taxon>
        <taxon>Streptomycetaceae</taxon>
        <taxon>Streptomyces</taxon>
    </lineage>
</organism>
<evidence type="ECO:0000313" key="1">
    <source>
        <dbReference type="EMBL" id="GAA3375546.1"/>
    </source>
</evidence>
<dbReference type="SUPFAM" id="SSF54427">
    <property type="entry name" value="NTF2-like"/>
    <property type="match status" value="1"/>
</dbReference>
<sequence>MTVLPDTGYSPTAEDRASIDAWFAEYDELSARREIERMADLAVFPLNLVSDDPSGTGRSAQWDRKQFVETMTKVMGGADGGGDISFESTRTPVFLSSAMAVVFTDSVMTAGGRTQQLRYADILVKRDGKWAFQTMIQAGWGNALT</sequence>
<reference evidence="2" key="1">
    <citation type="journal article" date="2019" name="Int. J. Syst. Evol. Microbiol.">
        <title>The Global Catalogue of Microorganisms (GCM) 10K type strain sequencing project: providing services to taxonomists for standard genome sequencing and annotation.</title>
        <authorList>
            <consortium name="The Broad Institute Genomics Platform"/>
            <consortium name="The Broad Institute Genome Sequencing Center for Infectious Disease"/>
            <person name="Wu L."/>
            <person name="Ma J."/>
        </authorList>
    </citation>
    <scope>NUCLEOTIDE SEQUENCE [LARGE SCALE GENOMIC DNA]</scope>
    <source>
        <strain evidence="2">JCM 9651</strain>
    </source>
</reference>
<dbReference type="Gene3D" id="3.10.450.50">
    <property type="match status" value="1"/>
</dbReference>
<proteinExistence type="predicted"/>
<evidence type="ECO:0008006" key="3">
    <source>
        <dbReference type="Google" id="ProtNLM"/>
    </source>
</evidence>
<keyword evidence="2" id="KW-1185">Reference proteome</keyword>
<dbReference type="EMBL" id="BAAAYL010000001">
    <property type="protein sequence ID" value="GAA3375546.1"/>
    <property type="molecule type" value="Genomic_DNA"/>
</dbReference>